<dbReference type="Pfam" id="PF00023">
    <property type="entry name" value="Ank"/>
    <property type="match status" value="1"/>
</dbReference>
<dbReference type="PROSITE" id="PS50011">
    <property type="entry name" value="PROTEIN_KINASE_DOM"/>
    <property type="match status" value="1"/>
</dbReference>
<dbReference type="SMART" id="SM00220">
    <property type="entry name" value="S_TKc"/>
    <property type="match status" value="1"/>
</dbReference>
<dbReference type="EMBL" id="JAADYS010003084">
    <property type="protein sequence ID" value="KAF4451022.1"/>
    <property type="molecule type" value="Genomic_DNA"/>
</dbReference>
<dbReference type="PROSITE" id="PS50297">
    <property type="entry name" value="ANK_REP_REGION"/>
    <property type="match status" value="4"/>
</dbReference>
<evidence type="ECO:0000256" key="1">
    <source>
        <dbReference type="PROSITE-ProRule" id="PRU00023"/>
    </source>
</evidence>
<reference evidence="3 4" key="1">
    <citation type="submission" date="2020-01" db="EMBL/GenBank/DDBJ databases">
        <title>Identification and distribution of gene clusters putatively required for synthesis of sphingolipid metabolism inhibitors in phylogenetically diverse species of the filamentous fungus Fusarium.</title>
        <authorList>
            <person name="Kim H.-S."/>
            <person name="Busman M."/>
            <person name="Brown D.W."/>
            <person name="Divon H."/>
            <person name="Uhlig S."/>
            <person name="Proctor R.H."/>
        </authorList>
    </citation>
    <scope>NUCLEOTIDE SEQUENCE [LARGE SCALE GENOMIC DNA]</scope>
    <source>
        <strain evidence="3 4">NRRL 20459</strain>
    </source>
</reference>
<dbReference type="PROSITE" id="PS50088">
    <property type="entry name" value="ANK_REPEAT"/>
    <property type="match status" value="4"/>
</dbReference>
<dbReference type="GO" id="GO:0004672">
    <property type="term" value="F:protein kinase activity"/>
    <property type="evidence" value="ECO:0007669"/>
    <property type="project" value="InterPro"/>
</dbReference>
<evidence type="ECO:0000259" key="2">
    <source>
        <dbReference type="PROSITE" id="PS50011"/>
    </source>
</evidence>
<dbReference type="PANTHER" id="PTHR24133:SF40">
    <property type="entry name" value="ANKYRIN REPEAT DOMAIN 44"/>
    <property type="match status" value="1"/>
</dbReference>
<dbReference type="Pfam" id="PF12796">
    <property type="entry name" value="Ank_2"/>
    <property type="match status" value="2"/>
</dbReference>
<evidence type="ECO:0000313" key="3">
    <source>
        <dbReference type="EMBL" id="KAF4451022.1"/>
    </source>
</evidence>
<keyword evidence="3" id="KW-0418">Kinase</keyword>
<keyword evidence="3" id="KW-0808">Transferase</keyword>
<dbReference type="OrthoDB" id="4062651at2759"/>
<feature type="repeat" description="ANK" evidence="1">
    <location>
        <begin position="1038"/>
        <end position="1070"/>
    </location>
</feature>
<dbReference type="InterPro" id="IPR002110">
    <property type="entry name" value="Ankyrin_rpt"/>
</dbReference>
<name>A0A8H4P7N8_9HYPO</name>
<dbReference type="AlphaFoldDB" id="A0A8H4P7N8"/>
<accession>A0A8H4P7N8</accession>
<dbReference type="GO" id="GO:0005524">
    <property type="term" value="F:ATP binding"/>
    <property type="evidence" value="ECO:0007669"/>
    <property type="project" value="InterPro"/>
</dbReference>
<dbReference type="PANTHER" id="PTHR24133">
    <property type="entry name" value="ANKYRIN DOMAIN-CONTAINING"/>
    <property type="match status" value="1"/>
</dbReference>
<comment type="caution">
    <text evidence="3">The sequence shown here is derived from an EMBL/GenBank/DDBJ whole genome shotgun (WGS) entry which is preliminary data.</text>
</comment>
<dbReference type="Pfam" id="PF13857">
    <property type="entry name" value="Ank_5"/>
    <property type="match status" value="1"/>
</dbReference>
<keyword evidence="1" id="KW-0040">ANK repeat</keyword>
<dbReference type="Proteomes" id="UP000554235">
    <property type="component" value="Unassembled WGS sequence"/>
</dbReference>
<dbReference type="InterPro" id="IPR052391">
    <property type="entry name" value="E3_Ligase-Neurotoxin"/>
</dbReference>
<feature type="domain" description="Protein kinase" evidence="2">
    <location>
        <begin position="1"/>
        <end position="205"/>
    </location>
</feature>
<dbReference type="PROSITE" id="PS00108">
    <property type="entry name" value="PROTEIN_KINASE_ST"/>
    <property type="match status" value="1"/>
</dbReference>
<proteinExistence type="predicted"/>
<dbReference type="InterPro" id="IPR008271">
    <property type="entry name" value="Ser/Thr_kinase_AS"/>
</dbReference>
<feature type="repeat" description="ANK" evidence="1">
    <location>
        <begin position="848"/>
        <end position="880"/>
    </location>
</feature>
<gene>
    <name evidence="3" type="ORF">FALBO_16395</name>
</gene>
<dbReference type="Pfam" id="PF00069">
    <property type="entry name" value="Pkinase"/>
    <property type="match status" value="1"/>
</dbReference>
<evidence type="ECO:0000313" key="4">
    <source>
        <dbReference type="Proteomes" id="UP000554235"/>
    </source>
</evidence>
<sequence>MYHDTGDHEEIREYGSVKAFQEAGYATSLEDKLSIAVDTARGLEALHGSGIIHGDVKPSNLLVFKHPTRKHIVKLSDFGFSMPIDGGQLIGSTEIYRAPEADEGRLPSQYLRQQDIYSFGLALWTILGDGFPFYASIPDDERLENARKMKNSNLVAGLATLNVLHRLRHQSYPLMTLCKVLLSCLQHSPARRFSDMTKIVRHLEIHQSIIKSVDQHDTPDSGGLRTAFKSLLTVISDAQPPTSVEEAAERTALNGLITLGSVFLSKELGVAGSGTNLDPEQFRSSLLQFLPKAHDRFFSYFSDDEMPLKNALQGISKGALDRATASCVPVSAGDGSRPFSAKNACHLILDCAGLLVEPANNVPPASELPSSSTTPLKPFRDRDFVPDISEFSNTLQKTPKIVQAALYSSLKNILATSTNETDKAQAALSLACAQVNEIGTEYDLKAAADYVLQAAHLGSEKARTLYISIFSYIPDLEPPDQDTLHSWTVRSAEAGNAVALQKLKDVWPSDWQRVEDTARENELSRASISADTCEEVASLFQGLSLDEIVPTQTKVLLLWSIVQDKPEVTTLCLDQSHELAEQTFPNGETPLIMAARLGRKRIIEAILEHPKIGNVAGIADDLGVTPLHWLCSFPDEDHEVISTLLHHHGADPNSPAVHISVTLPEPGVKLHEESPLALTPLHWAIQHNRLSAVDNLIKLGADPTFCMESMEGEQTNLTPLELACRLCHSAVVIRLLQEDAVRQVANAPKPMITGRPVMIRPLFHPIRGYLRWQRLLCVGVDFESESKKTMKALIDNGATTDGVLQVQTVKMPAVFATAYHQCSADLMVSGLELGFGKEIDTTFSSISSGGSALFLAITHGDRAMFKALLDAGANVTAVDSYGLNPLHRAAKETDDLFFVKNLLEAGVPVDPEDDKLMSAFWMATYAGNFTIARYLYDQGADRDRIPKSTHRTIMGDMLVTHTRNAFERVKFLLGLPDREGSDGFMASFNENTRYSVLHFTTPYISEFSQDTEITGIMIAEVLRKYHSQEQLDNTAGPHEMTALATAAEAGNYFVVQRLLEYGANPNIPDQHGRTALDLVHWRYCFPERTEALRKVDHKDEQLVAKTLRAVTENSTELLTLLYSHKAETLTWKSPSWLDGDPGPRNLKWVLERLRKGDSGDG</sequence>
<dbReference type="SUPFAM" id="SSF48403">
    <property type="entry name" value="Ankyrin repeat"/>
    <property type="match status" value="1"/>
</dbReference>
<feature type="repeat" description="ANK" evidence="1">
    <location>
        <begin position="881"/>
        <end position="914"/>
    </location>
</feature>
<dbReference type="Gene3D" id="1.25.40.20">
    <property type="entry name" value="Ankyrin repeat-containing domain"/>
    <property type="match status" value="3"/>
</dbReference>
<feature type="repeat" description="ANK" evidence="1">
    <location>
        <begin position="676"/>
        <end position="702"/>
    </location>
</feature>
<dbReference type="InterPro" id="IPR036770">
    <property type="entry name" value="Ankyrin_rpt-contain_sf"/>
</dbReference>
<organism evidence="3 4">
    <name type="scientific">Fusarium albosuccineum</name>
    <dbReference type="NCBI Taxonomy" id="1237068"/>
    <lineage>
        <taxon>Eukaryota</taxon>
        <taxon>Fungi</taxon>
        <taxon>Dikarya</taxon>
        <taxon>Ascomycota</taxon>
        <taxon>Pezizomycotina</taxon>
        <taxon>Sordariomycetes</taxon>
        <taxon>Hypocreomycetidae</taxon>
        <taxon>Hypocreales</taxon>
        <taxon>Nectriaceae</taxon>
        <taxon>Fusarium</taxon>
        <taxon>Fusarium decemcellulare species complex</taxon>
    </lineage>
</organism>
<protein>
    <submittedName>
        <fullName evidence="3">Serine threonine kinase</fullName>
    </submittedName>
</protein>
<dbReference type="SUPFAM" id="SSF56112">
    <property type="entry name" value="Protein kinase-like (PK-like)"/>
    <property type="match status" value="1"/>
</dbReference>
<dbReference type="Gene3D" id="1.10.510.10">
    <property type="entry name" value="Transferase(Phosphotransferase) domain 1"/>
    <property type="match status" value="1"/>
</dbReference>
<dbReference type="SMART" id="SM00248">
    <property type="entry name" value="ANK"/>
    <property type="match status" value="8"/>
</dbReference>
<keyword evidence="4" id="KW-1185">Reference proteome</keyword>
<dbReference type="InterPro" id="IPR000719">
    <property type="entry name" value="Prot_kinase_dom"/>
</dbReference>
<dbReference type="InterPro" id="IPR011009">
    <property type="entry name" value="Kinase-like_dom_sf"/>
</dbReference>